<sequence>MIAVKREVAARQKDKLRQVFRGANVKLGNWRQVTVRITTDY</sequence>
<reference evidence="1 2" key="2">
    <citation type="submission" date="2007-04" db="EMBL/GenBank/DDBJ databases">
        <title>Draft genome sequence of Ruminococcus torques (ATCC 27756).</title>
        <authorList>
            <person name="Sudarsanam P."/>
            <person name="Ley R."/>
            <person name="Guruge J."/>
            <person name="Turnbaugh P.J."/>
            <person name="Mahowald M."/>
            <person name="Liep D."/>
            <person name="Gordon J."/>
        </authorList>
    </citation>
    <scope>NUCLEOTIDE SEQUENCE [LARGE SCALE GENOMIC DNA]</scope>
    <source>
        <strain evidence="1 2">ATCC 27756</strain>
    </source>
</reference>
<dbReference type="PaxDb" id="411460-RUMTOR_02503"/>
<reference evidence="1 2" key="1">
    <citation type="submission" date="2007-03" db="EMBL/GenBank/DDBJ databases">
        <authorList>
            <person name="Fulton L."/>
            <person name="Clifton S."/>
            <person name="Fulton B."/>
            <person name="Xu J."/>
            <person name="Minx P."/>
            <person name="Pepin K.H."/>
            <person name="Johnson M."/>
            <person name="Thiruvilangam P."/>
            <person name="Bhonagiri V."/>
            <person name="Nash W.E."/>
            <person name="Mardis E.R."/>
            <person name="Wilson R.K."/>
        </authorList>
    </citation>
    <scope>NUCLEOTIDE SEQUENCE [LARGE SCALE GENOMIC DNA]</scope>
    <source>
        <strain evidence="1 2">ATCC 27756</strain>
    </source>
</reference>
<dbReference type="EMBL" id="AAVP02000016">
    <property type="protein sequence ID" value="EDK23355.1"/>
    <property type="molecule type" value="Genomic_DNA"/>
</dbReference>
<dbReference type="HOGENOM" id="CLU_3316484_0_0_9"/>
<organism evidence="1 2">
    <name type="scientific">[Ruminococcus] torques ATCC 27756</name>
    <dbReference type="NCBI Taxonomy" id="411460"/>
    <lineage>
        <taxon>Bacteria</taxon>
        <taxon>Bacillati</taxon>
        <taxon>Bacillota</taxon>
        <taxon>Clostridia</taxon>
        <taxon>Lachnospirales</taxon>
        <taxon>Lachnospiraceae</taxon>
        <taxon>Mediterraneibacter</taxon>
    </lineage>
</organism>
<name>A5KQG5_9FIRM</name>
<dbReference type="AlphaFoldDB" id="A5KQG5"/>
<accession>A5KQG5</accession>
<gene>
    <name evidence="1" type="ORF">RUMTOR_02503</name>
</gene>
<evidence type="ECO:0000313" key="2">
    <source>
        <dbReference type="Proteomes" id="UP000003577"/>
    </source>
</evidence>
<comment type="caution">
    <text evidence="1">The sequence shown here is derived from an EMBL/GenBank/DDBJ whole genome shotgun (WGS) entry which is preliminary data.</text>
</comment>
<proteinExistence type="predicted"/>
<protein>
    <submittedName>
        <fullName evidence="1">Uncharacterized protein</fullName>
    </submittedName>
</protein>
<dbReference type="Proteomes" id="UP000003577">
    <property type="component" value="Unassembled WGS sequence"/>
</dbReference>
<evidence type="ECO:0000313" key="1">
    <source>
        <dbReference type="EMBL" id="EDK23355.1"/>
    </source>
</evidence>